<evidence type="ECO:0000313" key="1">
    <source>
        <dbReference type="EMBL" id="MBM7590883.1"/>
    </source>
</evidence>
<name>A0A939BSV6_9BACL</name>
<dbReference type="AlphaFoldDB" id="A0A939BSV6"/>
<accession>A0A939BSV6</accession>
<comment type="caution">
    <text evidence="1">The sequence shown here is derived from an EMBL/GenBank/DDBJ whole genome shotgun (WGS) entry which is preliminary data.</text>
</comment>
<gene>
    <name evidence="1" type="ORF">JOD01_002495</name>
</gene>
<dbReference type="RefSeq" id="WP_204518631.1">
    <property type="nucleotide sequence ID" value="NZ_BAABIN010000005.1"/>
</dbReference>
<organism evidence="1 2">
    <name type="scientific">Brevibacillus fulvus</name>
    <dbReference type="NCBI Taxonomy" id="1125967"/>
    <lineage>
        <taxon>Bacteria</taxon>
        <taxon>Bacillati</taxon>
        <taxon>Bacillota</taxon>
        <taxon>Bacilli</taxon>
        <taxon>Bacillales</taxon>
        <taxon>Paenibacillaceae</taxon>
        <taxon>Brevibacillus</taxon>
    </lineage>
</organism>
<dbReference type="Proteomes" id="UP000717624">
    <property type="component" value="Unassembled WGS sequence"/>
</dbReference>
<evidence type="ECO:0000313" key="2">
    <source>
        <dbReference type="Proteomes" id="UP000717624"/>
    </source>
</evidence>
<proteinExistence type="predicted"/>
<reference evidence="1" key="1">
    <citation type="submission" date="2021-01" db="EMBL/GenBank/DDBJ databases">
        <title>Genomic Encyclopedia of Type Strains, Phase IV (KMG-IV): sequencing the most valuable type-strain genomes for metagenomic binning, comparative biology and taxonomic classification.</title>
        <authorList>
            <person name="Goeker M."/>
        </authorList>
    </citation>
    <scope>NUCLEOTIDE SEQUENCE</scope>
    <source>
        <strain evidence="1">DSM 25523</strain>
    </source>
</reference>
<keyword evidence="2" id="KW-1185">Reference proteome</keyword>
<protein>
    <submittedName>
        <fullName evidence="1">Uncharacterized protein</fullName>
    </submittedName>
</protein>
<sequence>MADDVLSIRRWLYSLTNIGAEELPKPKDFTRPTWFVEEPMRVPDPRRPDAYRERVTLNAVFLAKDVGQRKDIVQRVRQDLADRRWILPLYDTNRQQVGYIRECRLTFSKPDGLDQSMELKYLVYIPYTPIEYDPLEVIHNRYDPTLKKGGKPSGT</sequence>
<dbReference type="EMBL" id="JAFBEB010000008">
    <property type="protein sequence ID" value="MBM7590883.1"/>
    <property type="molecule type" value="Genomic_DNA"/>
</dbReference>